<gene>
    <name evidence="1" type="ORF">HELGO_WM20501</name>
</gene>
<evidence type="ECO:0008006" key="2">
    <source>
        <dbReference type="Google" id="ProtNLM"/>
    </source>
</evidence>
<dbReference type="AlphaFoldDB" id="A0A6S6TV63"/>
<protein>
    <recommendedName>
        <fullName evidence="2">TerB family tellurite resistance protein</fullName>
    </recommendedName>
</protein>
<reference evidence="1" key="1">
    <citation type="submission" date="2020-01" db="EMBL/GenBank/DDBJ databases">
        <authorList>
            <person name="Meier V. D."/>
            <person name="Meier V D."/>
        </authorList>
    </citation>
    <scope>NUCLEOTIDE SEQUENCE</scope>
    <source>
        <strain evidence="1">HLG_WM_MAG_02</strain>
    </source>
</reference>
<name>A0A6S6TV63_9BACT</name>
<dbReference type="EMBL" id="CACVAZ010000148">
    <property type="protein sequence ID" value="CAA6822027.1"/>
    <property type="molecule type" value="Genomic_DNA"/>
</dbReference>
<evidence type="ECO:0000313" key="1">
    <source>
        <dbReference type="EMBL" id="CAA6822027.1"/>
    </source>
</evidence>
<proteinExistence type="predicted"/>
<accession>A0A6S6TV63</accession>
<organism evidence="1">
    <name type="scientific">uncultured Sulfurovum sp</name>
    <dbReference type="NCBI Taxonomy" id="269237"/>
    <lineage>
        <taxon>Bacteria</taxon>
        <taxon>Pseudomonadati</taxon>
        <taxon>Campylobacterota</taxon>
        <taxon>Epsilonproteobacteria</taxon>
        <taxon>Campylobacterales</taxon>
        <taxon>Sulfurovaceae</taxon>
        <taxon>Sulfurovum</taxon>
        <taxon>environmental samples</taxon>
    </lineage>
</organism>
<sequence length="113" mass="13331">MDTMLKESVAVLFCYVIKLDDKDLDVERPLFCRFMQQDFNTPKEESSELLNKVMENEYNIDTHISMIANGLINETYTKVSVLKQLNHLIIRSKLKDDDYELFDKVKEAFFPTK</sequence>